<reference evidence="1" key="1">
    <citation type="submission" date="2020-11" db="EMBL/GenBank/DDBJ databases">
        <title>Complete genome sequence of a novel pathogenic Methylobacterium strain isolated from rice in Vietnam.</title>
        <authorList>
            <person name="Lai K."/>
            <person name="Okazaki S."/>
            <person name="Higashi K."/>
            <person name="Mori H."/>
            <person name="Toyoda A."/>
            <person name="Kurokawa K."/>
        </authorList>
    </citation>
    <scope>NUCLEOTIDE SEQUENCE</scope>
    <source>
        <strain evidence="1">VL1</strain>
        <plasmid evidence="1">pVL1_2</plasmid>
    </source>
</reference>
<keyword evidence="1" id="KW-0614">Plasmid</keyword>
<dbReference type="EMBL" id="AP024147">
    <property type="protein sequence ID" value="BCM87828.1"/>
    <property type="molecule type" value="Genomic_DNA"/>
</dbReference>
<dbReference type="AlphaFoldDB" id="A0A8H9CA13"/>
<organism evidence="1 2">
    <name type="scientific">Methylobacterium indicum</name>
    <dbReference type="NCBI Taxonomy" id="1775910"/>
    <lineage>
        <taxon>Bacteria</taxon>
        <taxon>Pseudomonadati</taxon>
        <taxon>Pseudomonadota</taxon>
        <taxon>Alphaproteobacteria</taxon>
        <taxon>Hyphomicrobiales</taxon>
        <taxon>Methylobacteriaceae</taxon>
        <taxon>Methylobacterium</taxon>
    </lineage>
</organism>
<proteinExistence type="predicted"/>
<protein>
    <submittedName>
        <fullName evidence="1">Uncharacterized protein</fullName>
    </submittedName>
</protein>
<dbReference type="RefSeq" id="WP_207183841.1">
    <property type="nucleotide sequence ID" value="NZ_AP024147.1"/>
</dbReference>
<gene>
    <name evidence="1" type="ORF">mvi_62890</name>
</gene>
<evidence type="ECO:0000313" key="1">
    <source>
        <dbReference type="EMBL" id="BCM87828.1"/>
    </source>
</evidence>
<geneLocation type="plasmid" evidence="1 2">
    <name>pVL1_2</name>
</geneLocation>
<dbReference type="KEGG" id="mind:mvi_62890"/>
<name>A0A8H9CA13_9HYPH</name>
<sequence>MSGDRIDLRRGLSHNPMNATNLFHSTGWVAGFDNAVLEKAIEHLELRMCMGDPAFTPLERFAAQVLVKQYEYMVGKICKDKS</sequence>
<dbReference type="Proteomes" id="UP000663508">
    <property type="component" value="Plasmid pVL1_2"/>
</dbReference>
<accession>A0A8H9CA13</accession>
<evidence type="ECO:0000313" key="2">
    <source>
        <dbReference type="Proteomes" id="UP000663508"/>
    </source>
</evidence>